<dbReference type="RefSeq" id="WP_327984568.1">
    <property type="nucleotide sequence ID" value="NZ_CP136426.1"/>
</dbReference>
<dbReference type="KEGG" id="bpor:BPO_0217"/>
<dbReference type="EMBL" id="CP136426">
    <property type="protein sequence ID" value="WOC50864.1"/>
    <property type="molecule type" value="Genomic_DNA"/>
</dbReference>
<dbReference type="PROSITE" id="PS51257">
    <property type="entry name" value="PROKAR_LIPOPROTEIN"/>
    <property type="match status" value="1"/>
</dbReference>
<sequence length="235" mass="26301">MKAIKHIWAVPVLGIVLSCGKIEPKGDIVSKDYPVEAFQNVQLSGKYKVFFVSSGQNFVNVESYQNIADNLKIEVKNNTLTISEKRETEAIDFYNLVIYAKNPLQNITVADEVEFNVSGEIRGENVRVDLKNNAKFIGSIRSKTATVEMKDLSRANFIGETQNATIKIADTANIIAPYWQISTLDLEAKNGNYTEVNVKDTLKGNIRNTSKLVFYSEPVKVFKADKTASIKQQKL</sequence>
<dbReference type="AlphaFoldDB" id="A0AAU0EYZ9"/>
<evidence type="ECO:0000313" key="2">
    <source>
        <dbReference type="EMBL" id="WOC50864.1"/>
    </source>
</evidence>
<organism evidence="2 3">
    <name type="scientific">Bergeyella porcorum</name>
    <dbReference type="NCBI Taxonomy" id="1735111"/>
    <lineage>
        <taxon>Bacteria</taxon>
        <taxon>Pseudomonadati</taxon>
        <taxon>Bacteroidota</taxon>
        <taxon>Flavobacteriia</taxon>
        <taxon>Flavobacteriales</taxon>
        <taxon>Weeksellaceae</taxon>
        <taxon>Bergeyella</taxon>
    </lineage>
</organism>
<proteinExistence type="predicted"/>
<gene>
    <name evidence="2" type="ORF">BPO_0217</name>
</gene>
<dbReference type="InterPro" id="IPR021255">
    <property type="entry name" value="DUF2807"/>
</dbReference>
<evidence type="ECO:0000259" key="1">
    <source>
        <dbReference type="Pfam" id="PF10988"/>
    </source>
</evidence>
<dbReference type="Proteomes" id="UP001432059">
    <property type="component" value="Chromosome"/>
</dbReference>
<reference evidence="2" key="1">
    <citation type="submission" date="2023-10" db="EMBL/GenBank/DDBJ databases">
        <title>Characterization and whole genome sequencing of a novel strain of Bergeyella porcorum QD2021 isolated from pig.</title>
        <authorList>
            <person name="Liu G."/>
            <person name="Chen C."/>
            <person name="Han X."/>
        </authorList>
    </citation>
    <scope>NUCLEOTIDE SEQUENCE</scope>
    <source>
        <strain evidence="2">QD2021</strain>
    </source>
</reference>
<feature type="domain" description="Putative auto-transporter adhesin head GIN" evidence="1">
    <location>
        <begin position="37"/>
        <end position="218"/>
    </location>
</feature>
<evidence type="ECO:0000313" key="3">
    <source>
        <dbReference type="Proteomes" id="UP001432059"/>
    </source>
</evidence>
<dbReference type="Gene3D" id="2.160.20.120">
    <property type="match status" value="1"/>
</dbReference>
<protein>
    <submittedName>
        <fullName evidence="2">DUF2807 domain-containing protein</fullName>
    </submittedName>
</protein>
<name>A0AAU0EYZ9_9FLAO</name>
<keyword evidence="3" id="KW-1185">Reference proteome</keyword>
<dbReference type="Pfam" id="PF10988">
    <property type="entry name" value="DUF2807"/>
    <property type="match status" value="1"/>
</dbReference>
<accession>A0AAU0EYZ9</accession>